<evidence type="ECO:0000256" key="1">
    <source>
        <dbReference type="ARBA" id="ARBA00004141"/>
    </source>
</evidence>
<dbReference type="SUPFAM" id="SSF103473">
    <property type="entry name" value="MFS general substrate transporter"/>
    <property type="match status" value="1"/>
</dbReference>
<evidence type="ECO:0000256" key="5">
    <source>
        <dbReference type="SAM" id="MobiDB-lite"/>
    </source>
</evidence>
<evidence type="ECO:0000259" key="7">
    <source>
        <dbReference type="PROSITE" id="PS50850"/>
    </source>
</evidence>
<keyword evidence="9" id="KW-1185">Reference proteome</keyword>
<comment type="subcellular location">
    <subcellularLocation>
        <location evidence="1">Membrane</location>
        <topology evidence="1">Multi-pass membrane protein</topology>
    </subcellularLocation>
</comment>
<dbReference type="InterPro" id="IPR005828">
    <property type="entry name" value="MFS_sugar_transport-like"/>
</dbReference>
<dbReference type="Gene3D" id="1.20.1250.20">
    <property type="entry name" value="MFS general substrate transporter like domains"/>
    <property type="match status" value="1"/>
</dbReference>
<feature type="transmembrane region" description="Helical" evidence="6">
    <location>
        <begin position="497"/>
        <end position="520"/>
    </location>
</feature>
<dbReference type="EMBL" id="SIDB01000001">
    <property type="protein sequence ID" value="KAI3438961.1"/>
    <property type="molecule type" value="Genomic_DNA"/>
</dbReference>
<name>A0A9D4U1Q0_CHLVU</name>
<feature type="region of interest" description="Disordered" evidence="5">
    <location>
        <begin position="1"/>
        <end position="25"/>
    </location>
</feature>
<feature type="domain" description="Major facilitator superfamily (MFS) profile" evidence="7">
    <location>
        <begin position="110"/>
        <end position="548"/>
    </location>
</feature>
<dbReference type="AlphaFoldDB" id="A0A9D4U1Q0"/>
<sequence>MNGAPEHASEAQERHGHHGDGTVLPADAALGAAPVAAQGSDDDSGKVGNMHSKRFDVEHLGPDLRALSMRHSVEELKVVARLASAGHDFPRPVVKASRNPALMLWRWWVASLLPGMGMFSEAYFIFAIGNIEPLLAIQYPSCFGDAEPFDCNQSTMDNIQNIEISAIIVGMLSFGFIADVIGRKWGSRMTMLIMFIGACLLTGAYGPNAQVFLSVFCFSLFFYACGVGGEYPLAASSASERAEADPKLRKRRGEMVVLTFSQQGWGNFTNTLVILLLLAVQGATGDVSSKEAETTWRLQFGIGALICFCVTAYRWMYLEESEVWRAEHESVKQELKDEQDPAALLGKRSWREHFVIFKFYWPRLLITCLGWVANDFAFYGNKLFQAQFIAVISPGASRYVSMKWTLLNSGISLLGYYAAAYTIDRRWMGRKRLQAFGFLMMFILFLMCGIFYDDLVANAIQVFQTLYFMSSFFNQFGPNCTSFLVAGEVYPTDVRAFFHGISAASGKVGAIMAASIFSQVDTVTTFYASAGAGVAGALLTWLFLPDTTGLDLSEIDRMHRYMLADKVEHYHGDAIKPRHLSLYEKWRGYGKHYDPEKDGEQHRLQDLAHKH</sequence>
<dbReference type="Pfam" id="PF00083">
    <property type="entry name" value="Sugar_tr"/>
    <property type="match status" value="1"/>
</dbReference>
<dbReference type="OrthoDB" id="433512at2759"/>
<feature type="transmembrane region" description="Helical" evidence="6">
    <location>
        <begin position="105"/>
        <end position="126"/>
    </location>
</feature>
<accession>A0A9D4U1Q0</accession>
<keyword evidence="2 6" id="KW-0812">Transmembrane</keyword>
<reference evidence="8" key="1">
    <citation type="journal article" date="2019" name="Plant J.">
        <title>Chlorella vulgaris genome assembly and annotation reveals the molecular basis for metabolic acclimation to high light conditions.</title>
        <authorList>
            <person name="Cecchin M."/>
            <person name="Marcolungo L."/>
            <person name="Rossato M."/>
            <person name="Girolomoni L."/>
            <person name="Cosentino E."/>
            <person name="Cuine S."/>
            <person name="Li-Beisson Y."/>
            <person name="Delledonne M."/>
            <person name="Ballottari M."/>
        </authorList>
    </citation>
    <scope>NUCLEOTIDE SEQUENCE</scope>
    <source>
        <strain evidence="8">211/11P</strain>
    </source>
</reference>
<dbReference type="GO" id="GO:0016020">
    <property type="term" value="C:membrane"/>
    <property type="evidence" value="ECO:0007669"/>
    <property type="project" value="UniProtKB-SubCell"/>
</dbReference>
<dbReference type="InterPro" id="IPR036259">
    <property type="entry name" value="MFS_trans_sf"/>
</dbReference>
<dbReference type="PANTHER" id="PTHR24064">
    <property type="entry name" value="SOLUTE CARRIER FAMILY 22 MEMBER"/>
    <property type="match status" value="1"/>
</dbReference>
<comment type="caution">
    <text evidence="8">The sequence shown here is derived from an EMBL/GenBank/DDBJ whole genome shotgun (WGS) entry which is preliminary data.</text>
</comment>
<feature type="transmembrane region" description="Helical" evidence="6">
    <location>
        <begin position="212"/>
        <end position="234"/>
    </location>
</feature>
<evidence type="ECO:0000256" key="6">
    <source>
        <dbReference type="SAM" id="Phobius"/>
    </source>
</evidence>
<evidence type="ECO:0000256" key="2">
    <source>
        <dbReference type="ARBA" id="ARBA00022692"/>
    </source>
</evidence>
<gene>
    <name evidence="8" type="ORF">D9Q98_001375</name>
</gene>
<evidence type="ECO:0000313" key="8">
    <source>
        <dbReference type="EMBL" id="KAI3438961.1"/>
    </source>
</evidence>
<feature type="transmembrane region" description="Helical" evidence="6">
    <location>
        <begin position="298"/>
        <end position="316"/>
    </location>
</feature>
<feature type="transmembrane region" description="Helical" evidence="6">
    <location>
        <begin position="354"/>
        <end position="373"/>
    </location>
</feature>
<dbReference type="PROSITE" id="PS50850">
    <property type="entry name" value="MFS"/>
    <property type="match status" value="1"/>
</dbReference>
<feature type="transmembrane region" description="Helical" evidence="6">
    <location>
        <begin position="189"/>
        <end position="206"/>
    </location>
</feature>
<evidence type="ECO:0000313" key="9">
    <source>
        <dbReference type="Proteomes" id="UP001055712"/>
    </source>
</evidence>
<feature type="transmembrane region" description="Helical" evidence="6">
    <location>
        <begin position="164"/>
        <end position="182"/>
    </location>
</feature>
<keyword evidence="4 6" id="KW-0472">Membrane</keyword>
<dbReference type="Proteomes" id="UP001055712">
    <property type="component" value="Unassembled WGS sequence"/>
</dbReference>
<dbReference type="InterPro" id="IPR020846">
    <property type="entry name" value="MFS_dom"/>
</dbReference>
<dbReference type="GO" id="GO:0022857">
    <property type="term" value="F:transmembrane transporter activity"/>
    <property type="evidence" value="ECO:0007669"/>
    <property type="project" value="InterPro"/>
</dbReference>
<organism evidence="8 9">
    <name type="scientific">Chlorella vulgaris</name>
    <name type="common">Green alga</name>
    <dbReference type="NCBI Taxonomy" id="3077"/>
    <lineage>
        <taxon>Eukaryota</taxon>
        <taxon>Viridiplantae</taxon>
        <taxon>Chlorophyta</taxon>
        <taxon>core chlorophytes</taxon>
        <taxon>Trebouxiophyceae</taxon>
        <taxon>Chlorellales</taxon>
        <taxon>Chlorellaceae</taxon>
        <taxon>Chlorella clade</taxon>
        <taxon>Chlorella</taxon>
    </lineage>
</organism>
<feature type="transmembrane region" description="Helical" evidence="6">
    <location>
        <begin position="404"/>
        <end position="423"/>
    </location>
</feature>
<protein>
    <recommendedName>
        <fullName evidence="7">Major facilitator superfamily (MFS) profile domain-containing protein</fullName>
    </recommendedName>
</protein>
<evidence type="ECO:0000256" key="3">
    <source>
        <dbReference type="ARBA" id="ARBA00022989"/>
    </source>
</evidence>
<evidence type="ECO:0000256" key="4">
    <source>
        <dbReference type="ARBA" id="ARBA00023136"/>
    </source>
</evidence>
<keyword evidence="3 6" id="KW-1133">Transmembrane helix</keyword>
<feature type="transmembrane region" description="Helical" evidence="6">
    <location>
        <begin position="435"/>
        <end position="452"/>
    </location>
</feature>
<feature type="transmembrane region" description="Helical" evidence="6">
    <location>
        <begin position="526"/>
        <end position="544"/>
    </location>
</feature>
<reference evidence="8" key="2">
    <citation type="submission" date="2020-11" db="EMBL/GenBank/DDBJ databases">
        <authorList>
            <person name="Cecchin M."/>
            <person name="Marcolungo L."/>
            <person name="Rossato M."/>
            <person name="Girolomoni L."/>
            <person name="Cosentino E."/>
            <person name="Cuine S."/>
            <person name="Li-Beisson Y."/>
            <person name="Delledonne M."/>
            <person name="Ballottari M."/>
        </authorList>
    </citation>
    <scope>NUCLEOTIDE SEQUENCE</scope>
    <source>
        <strain evidence="8">211/11P</strain>
        <tissue evidence="8">Whole cell</tissue>
    </source>
</reference>
<feature type="transmembrane region" description="Helical" evidence="6">
    <location>
        <begin position="255"/>
        <end position="278"/>
    </location>
</feature>
<feature type="compositionally biased region" description="Basic and acidic residues" evidence="5">
    <location>
        <begin position="7"/>
        <end position="20"/>
    </location>
</feature>
<proteinExistence type="predicted"/>